<evidence type="ECO:0000313" key="3">
    <source>
        <dbReference type="Proteomes" id="UP000321424"/>
    </source>
</evidence>
<keyword evidence="3" id="KW-1185">Reference proteome</keyword>
<dbReference type="Pfam" id="PF00903">
    <property type="entry name" value="Glyoxalase"/>
    <property type="match status" value="1"/>
</dbReference>
<dbReference type="AlphaFoldDB" id="A0A511MSC1"/>
<comment type="caution">
    <text evidence="2">The sequence shown here is derived from an EMBL/GenBank/DDBJ whole genome shotgun (WGS) entry which is preliminary data.</text>
</comment>
<dbReference type="Gene3D" id="3.10.180.10">
    <property type="entry name" value="2,3-Dihydroxybiphenyl 1,2-Dioxygenase, domain 1"/>
    <property type="match status" value="1"/>
</dbReference>
<dbReference type="InterPro" id="IPR037523">
    <property type="entry name" value="VOC_core"/>
</dbReference>
<organism evidence="2 3">
    <name type="scientific">Nocardia ninae NBRC 108245</name>
    <dbReference type="NCBI Taxonomy" id="1210091"/>
    <lineage>
        <taxon>Bacteria</taxon>
        <taxon>Bacillati</taxon>
        <taxon>Actinomycetota</taxon>
        <taxon>Actinomycetes</taxon>
        <taxon>Mycobacteriales</taxon>
        <taxon>Nocardiaceae</taxon>
        <taxon>Nocardia</taxon>
    </lineage>
</organism>
<dbReference type="PANTHER" id="PTHR36437">
    <property type="entry name" value="GLYOXALASE/BLEOMYCIN RESISTANCE PROTEIN/DIOXYGENASE"/>
    <property type="match status" value="1"/>
</dbReference>
<protein>
    <recommendedName>
        <fullName evidence="1">VOC domain-containing protein</fullName>
    </recommendedName>
</protein>
<gene>
    <name evidence="2" type="ORF">NN4_80120</name>
</gene>
<dbReference type="EMBL" id="BJXA01000100">
    <property type="protein sequence ID" value="GEM43493.1"/>
    <property type="molecule type" value="Genomic_DNA"/>
</dbReference>
<accession>A0A511MSC1</accession>
<dbReference type="InterPro" id="IPR004360">
    <property type="entry name" value="Glyas_Fos-R_dOase_dom"/>
</dbReference>
<dbReference type="PROSITE" id="PS51819">
    <property type="entry name" value="VOC"/>
    <property type="match status" value="1"/>
</dbReference>
<evidence type="ECO:0000259" key="1">
    <source>
        <dbReference type="PROSITE" id="PS51819"/>
    </source>
</evidence>
<dbReference type="OrthoDB" id="485032at2"/>
<dbReference type="RefSeq" id="WP_147142242.1">
    <property type="nucleotide sequence ID" value="NZ_BJXA01000100.1"/>
</dbReference>
<sequence>MDMKLEVVVLPVSDVDRAKAFYAGQLGFRLDADFTVNDGYRVVQVTPPGSECSIIFGVGVTAAAPGTLHGLQLTVTDIAKAVTELTERGLTVDGPFRDATGIYHHAGTTDRIAGAHPERRSYGSFAAFHDPDGNGWFLQEVTQRAPGR</sequence>
<dbReference type="InterPro" id="IPR029068">
    <property type="entry name" value="Glyas_Bleomycin-R_OHBP_Dase"/>
</dbReference>
<evidence type="ECO:0000313" key="2">
    <source>
        <dbReference type="EMBL" id="GEM43493.1"/>
    </source>
</evidence>
<proteinExistence type="predicted"/>
<name>A0A511MSC1_9NOCA</name>
<dbReference type="PANTHER" id="PTHR36437:SF2">
    <property type="entry name" value="GLYOXALASE_BLEOMYCIN RESISTANCE PROTEIN_DIOXYGENASE"/>
    <property type="match status" value="1"/>
</dbReference>
<reference evidence="2 3" key="1">
    <citation type="submission" date="2019-07" db="EMBL/GenBank/DDBJ databases">
        <title>Whole genome shotgun sequence of Nocardia ninae NBRC 108245.</title>
        <authorList>
            <person name="Hosoyama A."/>
            <person name="Uohara A."/>
            <person name="Ohji S."/>
            <person name="Ichikawa N."/>
        </authorList>
    </citation>
    <scope>NUCLEOTIDE SEQUENCE [LARGE SCALE GENOMIC DNA]</scope>
    <source>
        <strain evidence="2 3">NBRC 108245</strain>
    </source>
</reference>
<feature type="domain" description="VOC" evidence="1">
    <location>
        <begin position="4"/>
        <end position="141"/>
    </location>
</feature>
<dbReference type="Proteomes" id="UP000321424">
    <property type="component" value="Unassembled WGS sequence"/>
</dbReference>
<dbReference type="SUPFAM" id="SSF54593">
    <property type="entry name" value="Glyoxalase/Bleomycin resistance protein/Dihydroxybiphenyl dioxygenase"/>
    <property type="match status" value="1"/>
</dbReference>